<evidence type="ECO:0000313" key="2">
    <source>
        <dbReference type="EMBL" id="MBF1383856.1"/>
    </source>
</evidence>
<dbReference type="Pfam" id="PF13084">
    <property type="entry name" value="DUF3943"/>
    <property type="match status" value="1"/>
</dbReference>
<feature type="domain" description="DUF3943" evidence="1">
    <location>
        <begin position="97"/>
        <end position="201"/>
    </location>
</feature>
<proteinExistence type="predicted"/>
<name>A0A930HLG6_9BACT</name>
<gene>
    <name evidence="2" type="ORF">HXN26_03210</name>
</gene>
<evidence type="ECO:0000313" key="3">
    <source>
        <dbReference type="Proteomes" id="UP000771736"/>
    </source>
</evidence>
<dbReference type="AlphaFoldDB" id="A0A930HLG6"/>
<evidence type="ECO:0000259" key="1">
    <source>
        <dbReference type="Pfam" id="PF13084"/>
    </source>
</evidence>
<dbReference type="Proteomes" id="UP000771736">
    <property type="component" value="Unassembled WGS sequence"/>
</dbReference>
<reference evidence="2" key="1">
    <citation type="submission" date="2020-04" db="EMBL/GenBank/DDBJ databases">
        <title>Deep metagenomics examines the oral microbiome during advanced dental caries in children, revealing novel taxa and co-occurrences with host molecules.</title>
        <authorList>
            <person name="Baker J.L."/>
            <person name="Morton J.T."/>
            <person name="Dinis M."/>
            <person name="Alvarez R."/>
            <person name="Tran N.C."/>
            <person name="Knight R."/>
            <person name="Edlund A."/>
        </authorList>
    </citation>
    <scope>NUCLEOTIDE SEQUENCE</scope>
    <source>
        <strain evidence="2">JCVI_44_bin.5</strain>
    </source>
</reference>
<dbReference type="InterPro" id="IPR025079">
    <property type="entry name" value="DUF3943"/>
</dbReference>
<comment type="caution">
    <text evidence="2">The sequence shown here is derived from an EMBL/GenBank/DDBJ whole genome shotgun (WGS) entry which is preliminary data.</text>
</comment>
<organism evidence="2 3">
    <name type="scientific">Prevotella aurantiaca</name>
    <dbReference type="NCBI Taxonomy" id="596085"/>
    <lineage>
        <taxon>Bacteria</taxon>
        <taxon>Pseudomonadati</taxon>
        <taxon>Bacteroidota</taxon>
        <taxon>Bacteroidia</taxon>
        <taxon>Bacteroidales</taxon>
        <taxon>Prevotellaceae</taxon>
        <taxon>Prevotella</taxon>
    </lineage>
</organism>
<protein>
    <submittedName>
        <fullName evidence="2">DUF3943 domain-containing protein</fullName>
    </submittedName>
</protein>
<dbReference type="EMBL" id="JABZSJ010000010">
    <property type="protein sequence ID" value="MBF1383856.1"/>
    <property type="molecule type" value="Genomic_DNA"/>
</dbReference>
<accession>A0A930HLG6</accession>
<dbReference type="RefSeq" id="WP_273158670.1">
    <property type="nucleotide sequence ID" value="NZ_JABZSJ010000010.1"/>
</dbReference>
<sequence length="497" mass="56226">MLLANILLLANLFATQIGLIGSNTLLDTYKDTVSIERTQQKDSIPDTIVVRKNPWCAATQVVAANLSILAFDRYILDTPYSKVTSKTISRNLSPKKWYWDSDIFRTNMFLHPYHGSIYYNAARSNGLSYVETIPYVALGSVMWEISGEMERPSINDFITTSAGGLAMGEVLHRVSDRIFDNRKRGFQRVVSEVIGTIINPSRGFTRLISGEAFRVSKSQSKLETTTNIPLDCSILTNIQMLDSHNAGVKPHYRTVFNISFDYGSPVEASNKRPYDFFRANLGLSPGMEQSLVSNANIIGQLRNWPLLQSKHSTTTIGLYQNFDFYSTDSINGTVPYKVSEAASMGLGVAWYYHLGLLKCFSELYFNGVLLGGALSDYHNNRYNREYSLGSGYSIKSFSGFNYGSIARFSLLADLKRLFSWHGYEDEDEAKEYIDYSVLGDRGKVITFLLQPKIEISLSKHWFMAASSLFVFRNFHYHYRPNCHTTTYDVRLGIGFKL</sequence>